<feature type="domain" description="Transcription elongation factor GreA/GreB C-terminal" evidence="1">
    <location>
        <begin position="53"/>
        <end position="127"/>
    </location>
</feature>
<dbReference type="GO" id="GO:0070063">
    <property type="term" value="F:RNA polymerase binding"/>
    <property type="evidence" value="ECO:0007669"/>
    <property type="project" value="InterPro"/>
</dbReference>
<dbReference type="InterPro" id="IPR001437">
    <property type="entry name" value="Tscrpt_elong_fac_GreA/B_C"/>
</dbReference>
<proteinExistence type="predicted"/>
<evidence type="ECO:0000259" key="1">
    <source>
        <dbReference type="Pfam" id="PF01272"/>
    </source>
</evidence>
<dbReference type="PANTHER" id="PTHR30437:SF5">
    <property type="entry name" value="REGULATOR OF NUCLEOSIDE DIPHOSPHATE KINASE"/>
    <property type="match status" value="1"/>
</dbReference>
<dbReference type="NCBIfam" id="NF004396">
    <property type="entry name" value="PRK05753.1"/>
    <property type="match status" value="1"/>
</dbReference>
<dbReference type="GO" id="GO:0003677">
    <property type="term" value="F:DNA binding"/>
    <property type="evidence" value="ECO:0007669"/>
    <property type="project" value="InterPro"/>
</dbReference>
<keyword evidence="3" id="KW-0808">Transferase</keyword>
<evidence type="ECO:0000313" key="4">
    <source>
        <dbReference type="Proteomes" id="UP000031599"/>
    </source>
</evidence>
<dbReference type="InterPro" id="IPR023459">
    <property type="entry name" value="Tscrpt_elong_fac_GreA/B_fam"/>
</dbReference>
<dbReference type="Gene3D" id="1.10.286.20">
    <property type="match status" value="1"/>
</dbReference>
<dbReference type="InterPro" id="IPR036953">
    <property type="entry name" value="GreA/GreB_C_sf"/>
</dbReference>
<keyword evidence="3" id="KW-0418">Kinase</keyword>
<dbReference type="Pfam" id="PF01272">
    <property type="entry name" value="GreA_GreB"/>
    <property type="match status" value="1"/>
</dbReference>
<gene>
    <name evidence="3" type="ORF">DB30_07984</name>
</gene>
<dbReference type="PANTHER" id="PTHR30437">
    <property type="entry name" value="TRANSCRIPTION ELONGATION FACTOR GREA"/>
    <property type="match status" value="1"/>
</dbReference>
<dbReference type="InterPro" id="IPR029462">
    <property type="entry name" value="Rnk_N"/>
</dbReference>
<dbReference type="FunFam" id="3.10.50.30:FF:000002">
    <property type="entry name" value="Regulator of nucleoside diphosphate kinase"/>
    <property type="match status" value="1"/>
</dbReference>
<name>A0A0C2CQS3_9BACT</name>
<dbReference type="GO" id="GO:0006354">
    <property type="term" value="P:DNA-templated transcription elongation"/>
    <property type="evidence" value="ECO:0007669"/>
    <property type="project" value="TreeGrafter"/>
</dbReference>
<dbReference type="Pfam" id="PF14760">
    <property type="entry name" value="Rnk_N"/>
    <property type="match status" value="1"/>
</dbReference>
<accession>A0A0C2CQS3</accession>
<evidence type="ECO:0000313" key="3">
    <source>
        <dbReference type="EMBL" id="KIG13536.1"/>
    </source>
</evidence>
<organism evidence="3 4">
    <name type="scientific">Enhygromyxa salina</name>
    <dbReference type="NCBI Taxonomy" id="215803"/>
    <lineage>
        <taxon>Bacteria</taxon>
        <taxon>Pseudomonadati</taxon>
        <taxon>Myxococcota</taxon>
        <taxon>Polyangia</taxon>
        <taxon>Nannocystales</taxon>
        <taxon>Nannocystaceae</taxon>
        <taxon>Enhygromyxa</taxon>
    </lineage>
</organism>
<comment type="caution">
    <text evidence="3">The sequence shown here is derived from an EMBL/GenBank/DDBJ whole genome shotgun (WGS) entry which is preliminary data.</text>
</comment>
<feature type="domain" description="Regulator of nucleoside diphosphate kinase N-terminal" evidence="2">
    <location>
        <begin position="8"/>
        <end position="47"/>
    </location>
</feature>
<protein>
    <submittedName>
        <fullName evidence="3">Regulator of nucleoside diphosphate kinase</fullName>
    </submittedName>
</protein>
<dbReference type="GO" id="GO:0016301">
    <property type="term" value="F:kinase activity"/>
    <property type="evidence" value="ECO:0007669"/>
    <property type="project" value="UniProtKB-KW"/>
</dbReference>
<reference evidence="3 4" key="1">
    <citation type="submission" date="2014-12" db="EMBL/GenBank/DDBJ databases">
        <title>Genome assembly of Enhygromyxa salina DSM 15201.</title>
        <authorList>
            <person name="Sharma G."/>
            <person name="Subramanian S."/>
        </authorList>
    </citation>
    <scope>NUCLEOTIDE SEQUENCE [LARGE SCALE GENOMIC DNA]</scope>
    <source>
        <strain evidence="3 4">DSM 15201</strain>
    </source>
</reference>
<dbReference type="GO" id="GO:0032784">
    <property type="term" value="P:regulation of DNA-templated transcription elongation"/>
    <property type="evidence" value="ECO:0007669"/>
    <property type="project" value="InterPro"/>
</dbReference>
<evidence type="ECO:0000259" key="2">
    <source>
        <dbReference type="Pfam" id="PF14760"/>
    </source>
</evidence>
<dbReference type="AlphaFoldDB" id="A0A0C2CQS3"/>
<dbReference type="Gene3D" id="3.10.50.30">
    <property type="entry name" value="Transcription elongation factor, GreA/GreB, C-terminal domain"/>
    <property type="match status" value="1"/>
</dbReference>
<dbReference type="SUPFAM" id="SSF54534">
    <property type="entry name" value="FKBP-like"/>
    <property type="match status" value="1"/>
</dbReference>
<dbReference type="Proteomes" id="UP000031599">
    <property type="component" value="Unassembled WGS sequence"/>
</dbReference>
<sequence>MDMTSQLPEITITEQDFDRLTGILGSLPATHAVGELLSVELDRATVVEGNEIPSDIVTMNSRIRMEDATTGEQHDVTLVYPREADFAQGKLSILAPIGAALLGLRAGQSIDWPIPGGRTKTMRVVAVQWQPEAAGEFDL</sequence>
<dbReference type="EMBL" id="JMCC02000093">
    <property type="protein sequence ID" value="KIG13536.1"/>
    <property type="molecule type" value="Genomic_DNA"/>
</dbReference>